<reference evidence="1" key="1">
    <citation type="submission" date="2012-03" db="EMBL/GenBank/DDBJ databases">
        <title>First horizontally acquired island (HAI) in Pectobacterium carotovorum subspecies brasiliensis strain NZEC1 encoding coronafacic acid (cfa) biosynthetic cluster.</title>
        <authorList>
            <person name="Panda P."/>
            <person name="Fiers M.W.E.J."/>
            <person name="Pitman A.R."/>
        </authorList>
    </citation>
    <scope>NUCLEOTIDE SEQUENCE</scope>
    <source>
        <strain evidence="1">NZEC1</strain>
    </source>
</reference>
<proteinExistence type="predicted"/>
<accession>M4GXJ4</accession>
<sequence>MATWERLLRPKQQALRIVVREATFAEQVMPQVPEAMQL</sequence>
<dbReference type="AlphaFoldDB" id="M4GXJ4"/>
<gene>
    <name evidence="1" type="ORF">KCO_08710</name>
</gene>
<organism evidence="1">
    <name type="scientific">Pectobacterium brasiliense</name>
    <dbReference type="NCBI Taxonomy" id="180957"/>
    <lineage>
        <taxon>Bacteria</taxon>
        <taxon>Pseudomonadati</taxon>
        <taxon>Pseudomonadota</taxon>
        <taxon>Gammaproteobacteria</taxon>
        <taxon>Enterobacterales</taxon>
        <taxon>Pectobacteriaceae</taxon>
        <taxon>Pectobacterium</taxon>
    </lineage>
</organism>
<name>M4GXJ4_9GAMM</name>
<evidence type="ECO:0000313" key="1">
    <source>
        <dbReference type="EMBL" id="AFH56737.1"/>
    </source>
</evidence>
<dbReference type="EMBL" id="JQ771052">
    <property type="protein sequence ID" value="AFH56737.1"/>
    <property type="molecule type" value="Genomic_DNA"/>
</dbReference>
<protein>
    <submittedName>
        <fullName evidence="1">Uncharacterized protein</fullName>
    </submittedName>
</protein>